<keyword evidence="3" id="KW-1185">Reference proteome</keyword>
<reference evidence="2 3" key="1">
    <citation type="submission" date="2019-01" db="EMBL/GenBank/DDBJ databases">
        <title>Draft genome sequence of Cellulomonas takizawaensis strain TKZ-21.</title>
        <authorList>
            <person name="Yamamura H."/>
            <person name="Hayashi T."/>
            <person name="Hamada M."/>
            <person name="Serisawa Y."/>
            <person name="Matsuyama K."/>
            <person name="Nakagawa Y."/>
            <person name="Otoguro M."/>
            <person name="Yanagida F."/>
            <person name="Hayakawa M."/>
        </authorList>
    </citation>
    <scope>NUCLEOTIDE SEQUENCE [LARGE SCALE GENOMIC DNA]</scope>
    <source>
        <strain evidence="2 3">NBRC12680</strain>
    </source>
</reference>
<evidence type="ECO:0000259" key="1">
    <source>
        <dbReference type="PROSITE" id="PS51819"/>
    </source>
</evidence>
<dbReference type="InterPro" id="IPR004360">
    <property type="entry name" value="Glyas_Fos-R_dOase_dom"/>
</dbReference>
<name>A0A402DLX3_9CELL</name>
<dbReference type="SUPFAM" id="SSF54593">
    <property type="entry name" value="Glyoxalase/Bleomycin resistance protein/Dihydroxybiphenyl dioxygenase"/>
    <property type="match status" value="1"/>
</dbReference>
<dbReference type="OrthoDB" id="9804907at2"/>
<sequence length="128" mass="13640">MLSDFVAIPVLAVTDLERARAYYEGTLGFTSAGEAAEGVMYRAGSGQFLVYPSGYAGTNQATAVSFQLSGDRFDAEVADLRDRGVELQTFDAPEGTWQDGVLVQGDMKAAWFSDPDGNVLNVETGTQA</sequence>
<accession>A0A402DLX3</accession>
<dbReference type="Gene3D" id="3.10.180.10">
    <property type="entry name" value="2,3-Dihydroxybiphenyl 1,2-Dioxygenase, domain 1"/>
    <property type="match status" value="1"/>
</dbReference>
<evidence type="ECO:0000313" key="2">
    <source>
        <dbReference type="EMBL" id="GCE75123.1"/>
    </source>
</evidence>
<dbReference type="Pfam" id="PF00903">
    <property type="entry name" value="Glyoxalase"/>
    <property type="match status" value="1"/>
</dbReference>
<dbReference type="PROSITE" id="PS51819">
    <property type="entry name" value="VOC"/>
    <property type="match status" value="1"/>
</dbReference>
<proteinExistence type="predicted"/>
<evidence type="ECO:0000313" key="3">
    <source>
        <dbReference type="Proteomes" id="UP000289954"/>
    </source>
</evidence>
<dbReference type="Proteomes" id="UP000289954">
    <property type="component" value="Unassembled WGS sequence"/>
</dbReference>
<feature type="domain" description="VOC" evidence="1">
    <location>
        <begin position="5"/>
        <end position="125"/>
    </location>
</feature>
<gene>
    <name evidence="2" type="ORF">CBZ_01790</name>
</gene>
<dbReference type="InterPro" id="IPR037523">
    <property type="entry name" value="VOC_core"/>
</dbReference>
<dbReference type="AlphaFoldDB" id="A0A402DLX3"/>
<dbReference type="RefSeq" id="WP_130779750.1">
    <property type="nucleotide sequence ID" value="NZ_BIMR01000012.1"/>
</dbReference>
<dbReference type="InterPro" id="IPR029068">
    <property type="entry name" value="Glyas_Bleomycin-R_OHBP_Dase"/>
</dbReference>
<comment type="caution">
    <text evidence="2">The sequence shown here is derived from an EMBL/GenBank/DDBJ whole genome shotgun (WGS) entry which is preliminary data.</text>
</comment>
<protein>
    <submittedName>
        <fullName evidence="2">Glyoxalase</fullName>
    </submittedName>
</protein>
<organism evidence="2 3">
    <name type="scientific">Cellulomonas biazotea</name>
    <dbReference type="NCBI Taxonomy" id="1709"/>
    <lineage>
        <taxon>Bacteria</taxon>
        <taxon>Bacillati</taxon>
        <taxon>Actinomycetota</taxon>
        <taxon>Actinomycetes</taxon>
        <taxon>Micrococcales</taxon>
        <taxon>Cellulomonadaceae</taxon>
        <taxon>Cellulomonas</taxon>
    </lineage>
</organism>
<dbReference type="EMBL" id="BIMR01000012">
    <property type="protein sequence ID" value="GCE75123.1"/>
    <property type="molecule type" value="Genomic_DNA"/>
</dbReference>